<evidence type="ECO:0000259" key="2">
    <source>
        <dbReference type="Pfam" id="PF01408"/>
    </source>
</evidence>
<gene>
    <name evidence="3" type="ORF">SE17_39180</name>
</gene>
<feature type="domain" description="Gfo/Idh/MocA-like oxidoreductase N-terminal" evidence="2">
    <location>
        <begin position="5"/>
        <end position="80"/>
    </location>
</feature>
<dbReference type="Gene3D" id="3.40.50.720">
    <property type="entry name" value="NAD(P)-binding Rossmann-like Domain"/>
    <property type="match status" value="1"/>
</dbReference>
<evidence type="ECO:0000313" key="3">
    <source>
        <dbReference type="EMBL" id="KPV48233.1"/>
    </source>
</evidence>
<dbReference type="InterPro" id="IPR036291">
    <property type="entry name" value="NAD(P)-bd_dom_sf"/>
</dbReference>
<evidence type="ECO:0000256" key="1">
    <source>
        <dbReference type="ARBA" id="ARBA00023002"/>
    </source>
</evidence>
<keyword evidence="1" id="KW-0560">Oxidoreductase</keyword>
<dbReference type="EMBL" id="LJCR01002823">
    <property type="protein sequence ID" value="KPV48233.1"/>
    <property type="molecule type" value="Genomic_DNA"/>
</dbReference>
<name>A0A0P9EV54_9CHLR</name>
<dbReference type="InterPro" id="IPR050463">
    <property type="entry name" value="Gfo/Idh/MocA_oxidrdct_glycsds"/>
</dbReference>
<dbReference type="Proteomes" id="UP000050509">
    <property type="component" value="Unassembled WGS sequence"/>
</dbReference>
<dbReference type="PANTHER" id="PTHR43818:SF11">
    <property type="entry name" value="BCDNA.GH03377"/>
    <property type="match status" value="1"/>
</dbReference>
<dbReference type="AlphaFoldDB" id="A0A0P9EV54"/>
<sequence>MEPRIRVAVVGGGIGRQHVEAYRALNEYFDLRAICDLDAARAQEIAHTYEIPRTFASLDELCAQPDIDVIDLCTPPFLHFA</sequence>
<keyword evidence="4" id="KW-1185">Reference proteome</keyword>
<reference evidence="3 4" key="1">
    <citation type="submission" date="2015-09" db="EMBL/GenBank/DDBJ databases">
        <title>Draft genome sequence of Kouleothrix aurantiaca JCM 19913.</title>
        <authorList>
            <person name="Hemp J."/>
        </authorList>
    </citation>
    <scope>NUCLEOTIDE SEQUENCE [LARGE SCALE GENOMIC DNA]</scope>
    <source>
        <strain evidence="3 4">COM-B</strain>
    </source>
</reference>
<accession>A0A0P9EV54</accession>
<dbReference type="GO" id="GO:0016491">
    <property type="term" value="F:oxidoreductase activity"/>
    <property type="evidence" value="ECO:0007669"/>
    <property type="project" value="UniProtKB-KW"/>
</dbReference>
<dbReference type="InterPro" id="IPR000683">
    <property type="entry name" value="Gfo/Idh/MocA-like_OxRdtase_N"/>
</dbReference>
<dbReference type="SUPFAM" id="SSF51735">
    <property type="entry name" value="NAD(P)-binding Rossmann-fold domains"/>
    <property type="match status" value="1"/>
</dbReference>
<evidence type="ECO:0000313" key="4">
    <source>
        <dbReference type="Proteomes" id="UP000050509"/>
    </source>
</evidence>
<feature type="non-terminal residue" evidence="3">
    <location>
        <position position="81"/>
    </location>
</feature>
<organism evidence="3 4">
    <name type="scientific">Kouleothrix aurantiaca</name>
    <dbReference type="NCBI Taxonomy" id="186479"/>
    <lineage>
        <taxon>Bacteria</taxon>
        <taxon>Bacillati</taxon>
        <taxon>Chloroflexota</taxon>
        <taxon>Chloroflexia</taxon>
        <taxon>Chloroflexales</taxon>
        <taxon>Roseiflexineae</taxon>
        <taxon>Roseiflexaceae</taxon>
        <taxon>Kouleothrix</taxon>
    </lineage>
</organism>
<dbReference type="Pfam" id="PF01408">
    <property type="entry name" value="GFO_IDH_MocA"/>
    <property type="match status" value="1"/>
</dbReference>
<comment type="caution">
    <text evidence="3">The sequence shown here is derived from an EMBL/GenBank/DDBJ whole genome shotgun (WGS) entry which is preliminary data.</text>
</comment>
<protein>
    <submittedName>
        <fullName evidence="3">Oxidoreductase</fullName>
    </submittedName>
</protein>
<proteinExistence type="predicted"/>
<dbReference type="GO" id="GO:0000166">
    <property type="term" value="F:nucleotide binding"/>
    <property type="evidence" value="ECO:0007669"/>
    <property type="project" value="InterPro"/>
</dbReference>
<dbReference type="PANTHER" id="PTHR43818">
    <property type="entry name" value="BCDNA.GH03377"/>
    <property type="match status" value="1"/>
</dbReference>